<keyword evidence="7" id="KW-1185">Reference proteome</keyword>
<dbReference type="Pfam" id="PF00460">
    <property type="entry name" value="Flg_bb_rod"/>
    <property type="match status" value="1"/>
</dbReference>
<gene>
    <name evidence="6" type="primary">flgF</name>
    <name evidence="6" type="ORF">GCM10008919_12930</name>
</gene>
<proteinExistence type="inferred from homology"/>
<dbReference type="InterPro" id="IPR019776">
    <property type="entry name" value="Flagellar_basal_body_rod_CS"/>
</dbReference>
<evidence type="ECO:0000259" key="4">
    <source>
        <dbReference type="Pfam" id="PF06429"/>
    </source>
</evidence>
<organism evidence="6 7">
    <name type="scientific">Selenomonas dianae</name>
    <dbReference type="NCBI Taxonomy" id="135079"/>
    <lineage>
        <taxon>Bacteria</taxon>
        <taxon>Bacillati</taxon>
        <taxon>Bacillota</taxon>
        <taxon>Negativicutes</taxon>
        <taxon>Selenomonadales</taxon>
        <taxon>Selenomonadaceae</taxon>
        <taxon>Selenomonas</taxon>
    </lineage>
</organism>
<dbReference type="Proteomes" id="UP001500399">
    <property type="component" value="Unassembled WGS sequence"/>
</dbReference>
<dbReference type="PROSITE" id="PS00588">
    <property type="entry name" value="FLAGELLA_BB_ROD"/>
    <property type="match status" value="1"/>
</dbReference>
<keyword evidence="6" id="KW-0966">Cell projection</keyword>
<evidence type="ECO:0000313" key="7">
    <source>
        <dbReference type="Proteomes" id="UP001500399"/>
    </source>
</evidence>
<protein>
    <submittedName>
        <fullName evidence="6">Flagellar basal-body rod protein FlgF</fullName>
    </submittedName>
</protein>
<dbReference type="Pfam" id="PF22692">
    <property type="entry name" value="LlgE_F_G_D1"/>
    <property type="match status" value="1"/>
</dbReference>
<dbReference type="PANTHER" id="PTHR30435">
    <property type="entry name" value="FLAGELLAR PROTEIN"/>
    <property type="match status" value="1"/>
</dbReference>
<keyword evidence="6" id="KW-0282">Flagellum</keyword>
<accession>A0ABN0T3E7</accession>
<keyword evidence="6" id="KW-0969">Cilium</keyword>
<dbReference type="InterPro" id="IPR001444">
    <property type="entry name" value="Flag_bb_rod_N"/>
</dbReference>
<dbReference type="SUPFAM" id="SSF117143">
    <property type="entry name" value="Flagellar hook protein flgE"/>
    <property type="match status" value="1"/>
</dbReference>
<dbReference type="EMBL" id="BAAACR010000008">
    <property type="protein sequence ID" value="GAA0210979.1"/>
    <property type="molecule type" value="Genomic_DNA"/>
</dbReference>
<evidence type="ECO:0000259" key="3">
    <source>
        <dbReference type="Pfam" id="PF00460"/>
    </source>
</evidence>
<dbReference type="RefSeq" id="WP_304986973.1">
    <property type="nucleotide sequence ID" value="NZ_BAAACR010000008.1"/>
</dbReference>
<comment type="subcellular location">
    <subcellularLocation>
        <location evidence="2">Bacterial flagellum basal body</location>
    </subcellularLocation>
</comment>
<dbReference type="NCBIfam" id="TIGR03506">
    <property type="entry name" value="FlgEFG_subfam"/>
    <property type="match status" value="1"/>
</dbReference>
<feature type="domain" description="Flagellar basal body rod protein N-terminal" evidence="3">
    <location>
        <begin position="5"/>
        <end position="35"/>
    </location>
</feature>
<keyword evidence="2" id="KW-0975">Bacterial flagellum</keyword>
<name>A0ABN0T3E7_9FIRM</name>
<feature type="domain" description="Flagellar basal-body/hook protein C-terminal" evidence="4">
    <location>
        <begin position="217"/>
        <end position="260"/>
    </location>
</feature>
<comment type="caution">
    <text evidence="6">The sequence shown here is derived from an EMBL/GenBank/DDBJ whole genome shotgun (WGS) entry which is preliminary data.</text>
</comment>
<dbReference type="Pfam" id="PF06429">
    <property type="entry name" value="Flg_bbr_C"/>
    <property type="match status" value="1"/>
</dbReference>
<evidence type="ECO:0000256" key="1">
    <source>
        <dbReference type="ARBA" id="ARBA00009677"/>
    </source>
</evidence>
<reference evidence="6 7" key="1">
    <citation type="journal article" date="2019" name="Int. J. Syst. Evol. Microbiol.">
        <title>The Global Catalogue of Microorganisms (GCM) 10K type strain sequencing project: providing services to taxonomists for standard genome sequencing and annotation.</title>
        <authorList>
            <consortium name="The Broad Institute Genomics Platform"/>
            <consortium name="The Broad Institute Genome Sequencing Center for Infectious Disease"/>
            <person name="Wu L."/>
            <person name="Ma J."/>
        </authorList>
    </citation>
    <scope>NUCLEOTIDE SEQUENCE [LARGE SCALE GENOMIC DNA]</scope>
    <source>
        <strain evidence="6 7">JCM 8542</strain>
    </source>
</reference>
<evidence type="ECO:0000313" key="6">
    <source>
        <dbReference type="EMBL" id="GAA0210979.1"/>
    </source>
</evidence>
<dbReference type="InterPro" id="IPR053967">
    <property type="entry name" value="LlgE_F_G-like_D1"/>
</dbReference>
<sequence length="266" mass="28598">MWRGLYIAASGMITETKHTDMIANNLANAATTGYKRDDMAVREFEPLLLRRINDHAADTDVTSFKGFRIGMGAPVVGQLGLGSAVDEIATEHLQGAMQATGNTYDLAISGPGYFVVNTIDGPRYTRDGGFYRSTNGTLLNMRGQEVLSTRGRSISIPARAQHVTVGSDGSIYADGAQIAQLDFVQFDGKNAVVKQGDNLYRPQGGAQPRPATGTIEQGMLEMSNTSVVTEMVELINNQRVYEAGSKAVQTQDSLLDKAVNDVGRTS</sequence>
<evidence type="ECO:0000256" key="2">
    <source>
        <dbReference type="RuleBase" id="RU362116"/>
    </source>
</evidence>
<feature type="domain" description="Flagellar hook protein FlgE/F/G-like D1" evidence="5">
    <location>
        <begin position="107"/>
        <end position="173"/>
    </location>
</feature>
<comment type="similarity">
    <text evidence="1 2">Belongs to the flagella basal body rod proteins family.</text>
</comment>
<dbReference type="InterPro" id="IPR010930">
    <property type="entry name" value="Flg_bb/hook_C_dom"/>
</dbReference>
<evidence type="ECO:0000259" key="5">
    <source>
        <dbReference type="Pfam" id="PF22692"/>
    </source>
</evidence>
<dbReference type="InterPro" id="IPR020013">
    <property type="entry name" value="Flagellar_FlgE/F/G"/>
</dbReference>
<dbReference type="PANTHER" id="PTHR30435:SF19">
    <property type="entry name" value="FLAGELLAR BASAL-BODY ROD PROTEIN FLGG"/>
    <property type="match status" value="1"/>
</dbReference>
<dbReference type="InterPro" id="IPR037925">
    <property type="entry name" value="FlgE/F/G-like"/>
</dbReference>